<dbReference type="GO" id="GO:0030953">
    <property type="term" value="P:astral microtubule organization"/>
    <property type="evidence" value="ECO:0007669"/>
    <property type="project" value="Ensembl"/>
</dbReference>
<feature type="region of interest" description="Disordered" evidence="6">
    <location>
        <begin position="170"/>
        <end position="196"/>
    </location>
</feature>
<dbReference type="GO" id="GO:0032388">
    <property type="term" value="P:positive regulation of intracellular transport"/>
    <property type="evidence" value="ECO:0007669"/>
    <property type="project" value="Ensembl"/>
</dbReference>
<dbReference type="GO" id="GO:0035371">
    <property type="term" value="C:microtubule plus-end"/>
    <property type="evidence" value="ECO:0007669"/>
    <property type="project" value="Ensembl"/>
</dbReference>
<dbReference type="GO" id="GO:0001578">
    <property type="term" value="P:microtubule bundle formation"/>
    <property type="evidence" value="ECO:0007669"/>
    <property type="project" value="Ensembl"/>
</dbReference>
<dbReference type="CDD" id="cd22298">
    <property type="entry name" value="NuMA_LGNBD"/>
    <property type="match status" value="1"/>
</dbReference>
<dbReference type="GO" id="GO:1904778">
    <property type="term" value="P:positive regulation of protein localization to cell cortex"/>
    <property type="evidence" value="ECO:0007669"/>
    <property type="project" value="Ensembl"/>
</dbReference>
<dbReference type="GlyGen" id="A0A8V0XFM5">
    <property type="glycosylation" value="1 site"/>
</dbReference>
<name>A0A8V0XFM5_CHICK</name>
<feature type="compositionally biased region" description="Low complexity" evidence="6">
    <location>
        <begin position="2121"/>
        <end position="2139"/>
    </location>
</feature>
<keyword evidence="10" id="KW-1267">Proteomics identification</keyword>
<dbReference type="GO" id="GO:0097431">
    <property type="term" value="C:mitotic spindle pole"/>
    <property type="evidence" value="ECO:0007669"/>
    <property type="project" value="Ensembl"/>
</dbReference>
<feature type="coiled-coil region" evidence="5">
    <location>
        <begin position="1594"/>
        <end position="1917"/>
    </location>
</feature>
<accession>A0A8V0XFM5</accession>
<feature type="coiled-coil region" evidence="5">
    <location>
        <begin position="1475"/>
        <end position="1555"/>
    </location>
</feature>
<dbReference type="GO" id="GO:1902846">
    <property type="term" value="P:positive regulation of mitotic spindle elongation"/>
    <property type="evidence" value="ECO:0007669"/>
    <property type="project" value="Ensembl"/>
</dbReference>
<feature type="region of interest" description="Disordered" evidence="6">
    <location>
        <begin position="1"/>
        <end position="26"/>
    </location>
</feature>
<dbReference type="GO" id="GO:0005876">
    <property type="term" value="C:spindle microtubule"/>
    <property type="evidence" value="ECO:0000318"/>
    <property type="project" value="GO_Central"/>
</dbReference>
<keyword evidence="9" id="KW-1185">Reference proteome</keyword>
<dbReference type="Proteomes" id="UP000000539">
    <property type="component" value="Chromosome 1"/>
</dbReference>
<dbReference type="GO" id="GO:1905832">
    <property type="term" value="P:positive regulation of spindle assembly"/>
    <property type="evidence" value="ECO:0007669"/>
    <property type="project" value="Ensembl"/>
</dbReference>
<dbReference type="GO" id="GO:1905820">
    <property type="term" value="P:positive regulation of chromosome separation"/>
    <property type="evidence" value="ECO:0007669"/>
    <property type="project" value="Ensembl"/>
</dbReference>
<dbReference type="GO" id="GO:0005886">
    <property type="term" value="C:plasma membrane"/>
    <property type="evidence" value="ECO:0007669"/>
    <property type="project" value="Ensembl"/>
</dbReference>
<feature type="coiled-coil region" evidence="5">
    <location>
        <begin position="1282"/>
        <end position="1425"/>
    </location>
</feature>
<feature type="compositionally biased region" description="Polar residues" evidence="6">
    <location>
        <begin position="2059"/>
        <end position="2068"/>
    </location>
</feature>
<feature type="compositionally biased region" description="Low complexity" evidence="6">
    <location>
        <begin position="2071"/>
        <end position="2089"/>
    </location>
</feature>
<dbReference type="PANTHER" id="PTHR18902">
    <property type="entry name" value="NUCLEAR MITOTIC APPARATUS PROTEIN 1-RELATED"/>
    <property type="match status" value="1"/>
</dbReference>
<keyword evidence="3" id="KW-0597">Phosphoprotein</keyword>
<feature type="coiled-coil region" evidence="5">
    <location>
        <begin position="430"/>
        <end position="464"/>
    </location>
</feature>
<evidence type="ECO:0000256" key="4">
    <source>
        <dbReference type="ARBA" id="ARBA00023054"/>
    </source>
</evidence>
<evidence type="ECO:0000256" key="2">
    <source>
        <dbReference type="ARBA" id="ARBA00022490"/>
    </source>
</evidence>
<dbReference type="GO" id="GO:1905720">
    <property type="term" value="C:cytoplasmic microtubule bundle"/>
    <property type="evidence" value="ECO:0007669"/>
    <property type="project" value="Ensembl"/>
</dbReference>
<dbReference type="GO" id="GO:0036449">
    <property type="term" value="C:microtubule minus-end"/>
    <property type="evidence" value="ECO:0007669"/>
    <property type="project" value="Ensembl"/>
</dbReference>
<keyword evidence="4 5" id="KW-0175">Coiled coil</keyword>
<dbReference type="CDD" id="cd22224">
    <property type="entry name" value="HkD_NuMA"/>
    <property type="match status" value="1"/>
</dbReference>
<dbReference type="GO" id="GO:0055028">
    <property type="term" value="C:cortical microtubule"/>
    <property type="evidence" value="ECO:0007669"/>
    <property type="project" value="Ensembl"/>
</dbReference>
<dbReference type="InterPro" id="IPR048724">
    <property type="entry name" value="NuMA_N_HOOK"/>
</dbReference>
<reference evidence="8" key="1">
    <citation type="submission" date="2020-11" db="EMBL/GenBank/DDBJ databases">
        <title>Gallus gallus (Chicken) genome, bGalGal1, GRCg7b, maternal haplotype autosomes + Z &amp; W.</title>
        <authorList>
            <person name="Warren W."/>
            <person name="Formenti G."/>
            <person name="Fedrigo O."/>
            <person name="Haase B."/>
            <person name="Mountcastle J."/>
            <person name="Balacco J."/>
            <person name="Tracey A."/>
            <person name="Schneider V."/>
            <person name="Okimoto R."/>
            <person name="Cheng H."/>
            <person name="Hawken R."/>
            <person name="Howe K."/>
            <person name="Jarvis E.D."/>
        </authorList>
    </citation>
    <scope>NUCLEOTIDE SEQUENCE [LARGE SCALE GENOMIC DNA]</scope>
    <source>
        <strain evidence="8">Broiler</strain>
    </source>
</reference>
<feature type="region of interest" description="Disordered" evidence="6">
    <location>
        <begin position="38"/>
        <end position="59"/>
    </location>
</feature>
<evidence type="ECO:0000256" key="5">
    <source>
        <dbReference type="SAM" id="Coils"/>
    </source>
</evidence>
<dbReference type="GeneTree" id="ENSGT00950000183078"/>
<proteinExistence type="evidence at protein level"/>
<dbReference type="OrthoDB" id="2436455at2759"/>
<feature type="compositionally biased region" description="Basic and acidic residues" evidence="6">
    <location>
        <begin position="2241"/>
        <end position="2257"/>
    </location>
</feature>
<dbReference type="GO" id="GO:0005813">
    <property type="term" value="C:centrosome"/>
    <property type="evidence" value="ECO:0000318"/>
    <property type="project" value="GO_Central"/>
</dbReference>
<dbReference type="GO" id="GO:0097718">
    <property type="term" value="F:disordered domain specific binding"/>
    <property type="evidence" value="ECO:0007669"/>
    <property type="project" value="Ensembl"/>
</dbReference>
<sequence length="2355" mass="263449">MLGPPSPIAERRLLLPGDSKVPGAGRWLLQEGRGDGWWGRKGAAPHGQQPRVAPALPSLRRAVPDVGLLKQQGKEGGGGGESWGVPWPCEGQTPPDGPPGFGSSWGRSPLLAVPGGKDGDLVRTARRPGTAALGSVSPLLPPSPRECRSPNYNRCSVPCAAGRAVPPWGWERRAVGTGGHPPPSPSTPPGFSLPQNEDVGCSPRSGCYPGSLAEMPLHTTRAAALLAWVNSTKACAEPLGDLSQLQDCRVFIQIINKIHRTEEGESVLEQSLAERAAFICGFLQKLCKHKSATENLVSAQKLLEGEELELAKVAVLLLYHSSMSSKSPRDWNEFDYQIQVELATILKFVLDHEESLSENLEVFLQRRAPLSSPGTSSSSSEERSPGLSHPQVRFLELQKIASSSSSMNNMLPGTPASPVGDVLQTPQFQLRRLKKQLAIERENRDELEMELAENRKLITEKEAQITMMQHRIDRLALLNEKQAADQLEPREMEELRERNESLLVRLHEALKQCQDLKTEKGQMDRKINQLSEENGDLSFKLREIASHLVQLQDALNELSEEHNSALMQSQAKQAQLEGELRAVLQEKKCLEEKVEILQGKISLLEDQLVKLGDCSTQEKGEVMGDVLKLEELKQEVSSLTTKGIELQASVLRLEEEKSQRDAALQAERNRFEMEKLQLGTHISNLQSSVSELHLAKEKLEQELRAQEARLTAQADALTAEVGKLSGFLQQQEKEAAELRMQAEQERAQAEELRHRDMASQEALGELSRRVEQLGASLKHSEEELVRVTQEAEGKARQLGAEHEKAVQERDAALQQLQHLQQAKEKQLAALSSQLQSLEAASKASSMEMQQEKAELNQKVQELQARVLELSAQCQQSSAQAGSAETLRAQLRELEGKLKDSQQKLADKEKVAKENTRLQERLLFLEESVRNTEGILEDEKRRAAESLEGNLARIAELEAEKQQLVQRGEQALQQHSEELARRQALETRLQQVAEERREETAALQRQLAEVAKGEEGERGRLEKRLQELSREHGQACQRLQAEQERVAELEARVARMASEQQEQLAALQDQLARAKEKEGKEQEKLASAERVGKLEAEVRKASEALEAVSKELSEERLKSKELEAVATQEASEVARLSAALEEAAREHGQELARREEEAKRLQKELEDAKADCAAEKARKVELEVQLQNSINEQRVERSAHQQELARSLELIEEKEGELDELRLKNVSRGEELRDLQKTVSKLKGELASVEAVKERASKMDSELQGFLEAARSRDAEMDSIKAVYAKEASLKNLEEKIRHREQESGSSQDLYQEKLKEAQMLSVEVERLEQKCREQQDTIAGLEKAVAEGSQQQQAELEASQREAVRHRETAAELQRLLDASRSAQALQDGTVESLRKELQDKSKELAQSKTAVAAAEKEVASLRAAAQEKGHLEEGWKEQLSQCIQELERKNSLLGSLEHEVSILHRQLTEKEGESKELKRLIMAESEKSKKLEERLRVLQTEMATAASRAAERCSLMKVEVQRCQEEMEKQRMTIEALKRDRHCQSEREEELRQEVKVCQDKFFQKEQLLSSLQQELGSAQALAGEVVPLKHLCQQLQAERASLESKHREDLEQRAKATTALQAELARARVEVAELPALRDRAAEQERALQRLQKETASSSERLAALQAANSRLAEENRALSESVSRGQQRLDAELGQAREKHTRELECVRLEAEKAMASSRQEAEEAARKLEAMSNKYENTKVKVLEERQKFQEERQKLMAQVEQLEVFQKEQAKQVEELNKKLVQHEKATRSQQQRVKVLEGELQSEATRQQERVAELEEQLAQKEQAAEHYKAQMEKAKTHYDAKKQQNQDLAEKLKAMEQLQKENAELRTESERLAKELQQSVLQAKEAELSCRELSGQVRSLETQLEFADQQLRELGKFPAPKATLKEPESFRQNPSDLSTDSLDLSLDEGQPLNSTRKATRSHSDGSAAPGGTEPRASQRLPRKVESLESLYFTPIASRTQPKLESSAGSLADVSLESGCRTRSGRRRTTQIINITMTKKETTTEEPGGADASFSSILSEQPQKAAPARARLRSARSLASFPSQDSLSKLDTSSPQEPSGHAALLSLPGYRPATRSSLRRSQAGSSSSLGRSSIYLGTCQDEPEQLDDWNRIAELQQRNRACPPHLKTCYPLESRPSDVLGTITDEEMKTGDPTETLRRASMQPSQIAEGAAARRGMLGGGWAHGGITTRQQRKRLSDESHQGPDTPESKKPVSCFPRPQTPRERRSSHLSRRSEQQAPSKQPERRQSMAFSILNTPKKLGNSLLRRAANRKTTPKNSPRGTARRSPRIASTKSPKGKAGRRALKDTKF</sequence>
<dbReference type="FunCoup" id="A0A8V0XFM5">
    <property type="interactions" value="2599"/>
</dbReference>
<reference evidence="8" key="2">
    <citation type="submission" date="2025-08" db="UniProtKB">
        <authorList>
            <consortium name="Ensembl"/>
        </authorList>
    </citation>
    <scope>IDENTIFICATION</scope>
    <source>
        <strain evidence="8">broiler</strain>
    </source>
</reference>
<keyword evidence="2" id="KW-0963">Cytoplasm</keyword>
<organism evidence="8 9">
    <name type="scientific">Gallus gallus</name>
    <name type="common">Chicken</name>
    <dbReference type="NCBI Taxonomy" id="9031"/>
    <lineage>
        <taxon>Eukaryota</taxon>
        <taxon>Metazoa</taxon>
        <taxon>Chordata</taxon>
        <taxon>Craniata</taxon>
        <taxon>Vertebrata</taxon>
        <taxon>Euteleostomi</taxon>
        <taxon>Archelosauria</taxon>
        <taxon>Archosauria</taxon>
        <taxon>Dinosauria</taxon>
        <taxon>Saurischia</taxon>
        <taxon>Theropoda</taxon>
        <taxon>Coelurosauria</taxon>
        <taxon>Aves</taxon>
        <taxon>Neognathae</taxon>
        <taxon>Galloanserae</taxon>
        <taxon>Galliformes</taxon>
        <taxon>Phasianidae</taxon>
        <taxon>Phasianinae</taxon>
        <taxon>Gallus</taxon>
    </lineage>
</organism>
<dbReference type="GO" id="GO:0031116">
    <property type="term" value="P:positive regulation of microtubule polymerization"/>
    <property type="evidence" value="ECO:0007669"/>
    <property type="project" value="Ensembl"/>
</dbReference>
<gene>
    <name evidence="8" type="primary">NUMA1</name>
</gene>
<protein>
    <submittedName>
        <fullName evidence="8">Nuclear mitotic apparatus protein 1</fullName>
    </submittedName>
</protein>
<dbReference type="Ensembl" id="ENSGALT00010005604.1">
    <property type="protein sequence ID" value="ENSGALP00010003443.1"/>
    <property type="gene ID" value="ENSGALG00010002430.1"/>
</dbReference>
<dbReference type="GO" id="GO:0005829">
    <property type="term" value="C:cytosol"/>
    <property type="evidence" value="ECO:0007669"/>
    <property type="project" value="Ensembl"/>
</dbReference>
<dbReference type="Pfam" id="PF21670">
    <property type="entry name" value="HOOK_N_NuMA"/>
    <property type="match status" value="1"/>
</dbReference>
<evidence type="ECO:0007829" key="10">
    <source>
        <dbReference type="PeptideAtlas" id="A0A8V0XFM5"/>
    </source>
</evidence>
<dbReference type="GO" id="GO:0035091">
    <property type="term" value="F:phosphatidylinositol binding"/>
    <property type="evidence" value="ECO:0007669"/>
    <property type="project" value="Ensembl"/>
</dbReference>
<feature type="coiled-coil region" evidence="5">
    <location>
        <begin position="492"/>
        <end position="649"/>
    </location>
</feature>
<dbReference type="GO" id="GO:0000132">
    <property type="term" value="P:establishment of mitotic spindle orientation"/>
    <property type="evidence" value="ECO:0000318"/>
    <property type="project" value="GO_Central"/>
</dbReference>
<dbReference type="PANTHER" id="PTHR18902:SF24">
    <property type="entry name" value="NUCLEAR MITOTIC APPARATUS PROTEIN 1"/>
    <property type="match status" value="1"/>
</dbReference>
<dbReference type="GO" id="GO:0030513">
    <property type="term" value="P:positive regulation of BMP signaling pathway"/>
    <property type="evidence" value="ECO:0007669"/>
    <property type="project" value="Ensembl"/>
</dbReference>
<dbReference type="GO" id="GO:0051011">
    <property type="term" value="F:microtubule minus-end binding"/>
    <property type="evidence" value="ECO:0007669"/>
    <property type="project" value="Ensembl"/>
</dbReference>
<evidence type="ECO:0000256" key="3">
    <source>
        <dbReference type="ARBA" id="ARBA00022553"/>
    </source>
</evidence>
<comment type="subcellular location">
    <subcellularLocation>
        <location evidence="1">Cytoplasm</location>
    </subcellularLocation>
</comment>
<dbReference type="GO" id="GO:0000922">
    <property type="term" value="C:spindle pole"/>
    <property type="evidence" value="ECO:0000318"/>
    <property type="project" value="GO_Central"/>
</dbReference>
<dbReference type="InterPro" id="IPR048726">
    <property type="entry name" value="NuMA_LGNBD"/>
</dbReference>
<evidence type="ECO:0000313" key="9">
    <source>
        <dbReference type="Proteomes" id="UP000000539"/>
    </source>
</evidence>
<dbReference type="GO" id="GO:0031616">
    <property type="term" value="C:spindle pole centrosome"/>
    <property type="evidence" value="ECO:0007669"/>
    <property type="project" value="Ensembl"/>
</dbReference>
<dbReference type="GO" id="GO:0090235">
    <property type="term" value="P:regulation of metaphase plate congression"/>
    <property type="evidence" value="ECO:0007669"/>
    <property type="project" value="Ensembl"/>
</dbReference>
<dbReference type="GO" id="GO:0016363">
    <property type="term" value="C:nuclear matrix"/>
    <property type="evidence" value="ECO:0007669"/>
    <property type="project" value="Ensembl"/>
</dbReference>
<dbReference type="GO" id="GO:0097575">
    <property type="term" value="C:lateral cell cortex"/>
    <property type="evidence" value="ECO:0007669"/>
    <property type="project" value="Ensembl"/>
</dbReference>
<dbReference type="GO" id="GO:0005654">
    <property type="term" value="C:nucleoplasm"/>
    <property type="evidence" value="ECO:0007669"/>
    <property type="project" value="Ensembl"/>
</dbReference>
<feature type="region of interest" description="Disordered" evidence="6">
    <location>
        <begin position="2194"/>
        <end position="2355"/>
    </location>
</feature>
<feature type="region of interest" description="Disordered" evidence="6">
    <location>
        <begin position="2007"/>
        <end position="2139"/>
    </location>
</feature>
<feature type="region of interest" description="Disordered" evidence="6">
    <location>
        <begin position="1924"/>
        <end position="1989"/>
    </location>
</feature>
<evidence type="ECO:0000259" key="7">
    <source>
        <dbReference type="Pfam" id="PF21670"/>
    </source>
</evidence>
<dbReference type="GO" id="GO:1990023">
    <property type="term" value="C:mitotic spindle midzone"/>
    <property type="evidence" value="ECO:0007669"/>
    <property type="project" value="Ensembl"/>
</dbReference>
<dbReference type="GO" id="GO:0008017">
    <property type="term" value="F:microtubule binding"/>
    <property type="evidence" value="ECO:0000318"/>
    <property type="project" value="GO_Central"/>
</dbReference>
<feature type="compositionally biased region" description="Basic and acidic residues" evidence="6">
    <location>
        <begin position="2194"/>
        <end position="2204"/>
    </location>
</feature>
<dbReference type="GO" id="GO:0061673">
    <property type="term" value="C:mitotic spindle astral microtubule"/>
    <property type="evidence" value="ECO:0007669"/>
    <property type="project" value="Ensembl"/>
</dbReference>
<evidence type="ECO:0000256" key="6">
    <source>
        <dbReference type="SAM" id="MobiDB-lite"/>
    </source>
</evidence>
<feature type="domain" description="Nuclear mitotic apparatus protein 1 N-terminal hook" evidence="7">
    <location>
        <begin position="220"/>
        <end position="367"/>
    </location>
</feature>
<dbReference type="InterPro" id="IPR051841">
    <property type="entry name" value="MT-Golgi_org_protein"/>
</dbReference>
<feature type="compositionally biased region" description="Basic and acidic residues" evidence="6">
    <location>
        <begin position="2267"/>
        <end position="2281"/>
    </location>
</feature>
<dbReference type="GO" id="GO:0051010">
    <property type="term" value="F:microtubule plus-end binding"/>
    <property type="evidence" value="ECO:0007669"/>
    <property type="project" value="Ensembl"/>
</dbReference>
<evidence type="ECO:0000313" key="8">
    <source>
        <dbReference type="Ensembl" id="ENSGALP00010003443.1"/>
    </source>
</evidence>
<reference evidence="8" key="3">
    <citation type="submission" date="2025-09" db="UniProtKB">
        <authorList>
            <consortium name="Ensembl"/>
        </authorList>
    </citation>
    <scope>IDENTIFICATION</scope>
    <source>
        <strain evidence="8">broiler</strain>
    </source>
</reference>
<dbReference type="GO" id="GO:1902365">
    <property type="term" value="P:positive regulation of protein localization to spindle pole body"/>
    <property type="evidence" value="ECO:0007669"/>
    <property type="project" value="Ensembl"/>
</dbReference>
<feature type="compositionally biased region" description="Polar residues" evidence="6">
    <location>
        <begin position="2090"/>
        <end position="2103"/>
    </location>
</feature>
<dbReference type="GO" id="GO:0055048">
    <property type="term" value="P:anastral spindle assembly"/>
    <property type="evidence" value="ECO:0007669"/>
    <property type="project" value="Ensembl"/>
</dbReference>
<feature type="coiled-coil region" evidence="5">
    <location>
        <begin position="682"/>
        <end position="1251"/>
    </location>
</feature>
<evidence type="ECO:0000256" key="1">
    <source>
        <dbReference type="ARBA" id="ARBA00004496"/>
    </source>
</evidence>
<dbReference type="GO" id="GO:0045618">
    <property type="term" value="P:positive regulation of keratinocyte differentiation"/>
    <property type="evidence" value="ECO:0007669"/>
    <property type="project" value="Ensembl"/>
</dbReference>
<dbReference type="GO" id="GO:0060236">
    <property type="term" value="P:regulation of mitotic spindle organization"/>
    <property type="evidence" value="ECO:0007669"/>
    <property type="project" value="Ensembl"/>
</dbReference>
<dbReference type="GO" id="GO:0032991">
    <property type="term" value="C:protein-containing complex"/>
    <property type="evidence" value="ECO:0007669"/>
    <property type="project" value="Ensembl"/>
</dbReference>
<dbReference type="GO" id="GO:0070840">
    <property type="term" value="F:dynein complex binding"/>
    <property type="evidence" value="ECO:0007669"/>
    <property type="project" value="Ensembl"/>
</dbReference>
<feature type="compositionally biased region" description="Low complexity" evidence="6">
    <location>
        <begin position="1942"/>
        <end position="1951"/>
    </location>
</feature>